<dbReference type="PANTHER" id="PTHR10067">
    <property type="entry name" value="PHOSPHATIDYLSERINE DECARBOXYLASE"/>
    <property type="match status" value="1"/>
</dbReference>
<dbReference type="GO" id="GO:0004609">
    <property type="term" value="F:phosphatidylserine decarboxylase activity"/>
    <property type="evidence" value="ECO:0007669"/>
    <property type="project" value="UniProtKB-EC"/>
</dbReference>
<evidence type="ECO:0000256" key="4">
    <source>
        <dbReference type="ARBA" id="ARBA00022516"/>
    </source>
</evidence>
<evidence type="ECO:0000256" key="7">
    <source>
        <dbReference type="ARBA" id="ARBA00023209"/>
    </source>
</evidence>
<keyword evidence="8" id="KW-0456">Lyase</keyword>
<evidence type="ECO:0000313" key="12">
    <source>
        <dbReference type="EMBL" id="ORZ19619.1"/>
    </source>
</evidence>
<keyword evidence="6" id="KW-0443">Lipid metabolism</keyword>
<dbReference type="InterPro" id="IPR033177">
    <property type="entry name" value="PSD-B"/>
</dbReference>
<comment type="pathway">
    <text evidence="2">Lipid metabolism.</text>
</comment>
<comment type="pathway">
    <text evidence="11">Phospholipid metabolism; phosphatidylethanolamine biosynthesis.</text>
</comment>
<evidence type="ECO:0000256" key="2">
    <source>
        <dbReference type="ARBA" id="ARBA00005189"/>
    </source>
</evidence>
<keyword evidence="10" id="KW-0670">Pyruvate</keyword>
<keyword evidence="13" id="KW-1185">Reference proteome</keyword>
<dbReference type="GO" id="GO:0006646">
    <property type="term" value="P:phosphatidylethanolamine biosynthetic process"/>
    <property type="evidence" value="ECO:0007669"/>
    <property type="project" value="UniProtKB-UniPathway"/>
</dbReference>
<accession>A0A1X2INM0</accession>
<dbReference type="Pfam" id="PF02666">
    <property type="entry name" value="PS_Dcarbxylase"/>
    <property type="match status" value="1"/>
</dbReference>
<protein>
    <recommendedName>
        <fullName evidence="3">phosphatidylserine decarboxylase</fullName>
        <ecNumber evidence="3">4.1.1.65</ecNumber>
    </recommendedName>
</protein>
<comment type="cofactor">
    <cofactor evidence="1">
        <name>pyruvate</name>
        <dbReference type="ChEBI" id="CHEBI:15361"/>
    </cofactor>
</comment>
<evidence type="ECO:0000256" key="9">
    <source>
        <dbReference type="ARBA" id="ARBA00023264"/>
    </source>
</evidence>
<evidence type="ECO:0000313" key="13">
    <source>
        <dbReference type="Proteomes" id="UP000193560"/>
    </source>
</evidence>
<keyword evidence="9" id="KW-1208">Phospholipid metabolism</keyword>
<evidence type="ECO:0000256" key="11">
    <source>
        <dbReference type="ARBA" id="ARBA00024326"/>
    </source>
</evidence>
<dbReference type="AlphaFoldDB" id="A0A1X2INM0"/>
<dbReference type="UniPathway" id="UPA00558"/>
<keyword evidence="7" id="KW-0594">Phospholipid biosynthesis</keyword>
<sequence>MTIAEAESVIADFEPNASIEEHIEKQNHGELMRALTMTVEESGSGRFAKGIHKPSAKAPKHWYRRKLKGWVHHHLVPEHFKMAVEKKYGVFIVIRDTKEYHYEEMPIYTRIGMHLLFAGHYRGKLVDTSVMHRLFLHESLKQGTYFADPKSASQIPSFIDHYSIDMSDYAQQDVSAFANFNEFFIRAIRPEARPIADAPNPDALVSAADCRLNVYSNVDQATEYWIKGKNFTLANLFQDEELAASLDGGSLAIFRLAPQDYHRFHTPTQGKVESISNIDGTYFTVNPCTVREELDVFTENHRQIIKMTDHRGRPFAVVAVGALLVGSIQLTHAKTEGASLDKGEEMGYFQYGGSTVICVFPKDTVAWDEDVAKNSAASFETYVHMGEHIGTFI</sequence>
<evidence type="ECO:0000256" key="6">
    <source>
        <dbReference type="ARBA" id="ARBA00023098"/>
    </source>
</evidence>
<dbReference type="NCBIfam" id="TIGR00163">
    <property type="entry name" value="PS_decarb"/>
    <property type="match status" value="1"/>
</dbReference>
<keyword evidence="5" id="KW-0210">Decarboxylase</keyword>
<dbReference type="PANTHER" id="PTHR10067:SF17">
    <property type="entry name" value="PHOSPHATIDYLSERINE DECARBOXYLASE PROENZYME 2"/>
    <property type="match status" value="1"/>
</dbReference>
<dbReference type="InterPro" id="IPR003817">
    <property type="entry name" value="PS_Dcarbxylase"/>
</dbReference>
<dbReference type="EC" id="4.1.1.65" evidence="3"/>
<evidence type="ECO:0000256" key="10">
    <source>
        <dbReference type="ARBA" id="ARBA00023317"/>
    </source>
</evidence>
<dbReference type="OrthoDB" id="5973539at2759"/>
<organism evidence="12 13">
    <name type="scientific">Absidia repens</name>
    <dbReference type="NCBI Taxonomy" id="90262"/>
    <lineage>
        <taxon>Eukaryota</taxon>
        <taxon>Fungi</taxon>
        <taxon>Fungi incertae sedis</taxon>
        <taxon>Mucoromycota</taxon>
        <taxon>Mucoromycotina</taxon>
        <taxon>Mucoromycetes</taxon>
        <taxon>Mucorales</taxon>
        <taxon>Cunninghamellaceae</taxon>
        <taxon>Absidia</taxon>
    </lineage>
</organism>
<comment type="caution">
    <text evidence="12">The sequence shown here is derived from an EMBL/GenBank/DDBJ whole genome shotgun (WGS) entry which is preliminary data.</text>
</comment>
<evidence type="ECO:0000256" key="8">
    <source>
        <dbReference type="ARBA" id="ARBA00023239"/>
    </source>
</evidence>
<dbReference type="STRING" id="90262.A0A1X2INM0"/>
<name>A0A1X2INM0_9FUNG</name>
<keyword evidence="4" id="KW-0444">Lipid biosynthesis</keyword>
<reference evidence="12 13" key="1">
    <citation type="submission" date="2016-07" db="EMBL/GenBank/DDBJ databases">
        <title>Pervasive Adenine N6-methylation of Active Genes in Fungi.</title>
        <authorList>
            <consortium name="DOE Joint Genome Institute"/>
            <person name="Mondo S.J."/>
            <person name="Dannebaum R.O."/>
            <person name="Kuo R.C."/>
            <person name="Labutti K."/>
            <person name="Haridas S."/>
            <person name="Kuo A."/>
            <person name="Salamov A."/>
            <person name="Ahrendt S.R."/>
            <person name="Lipzen A."/>
            <person name="Sullivan W."/>
            <person name="Andreopoulos W.B."/>
            <person name="Clum A."/>
            <person name="Lindquist E."/>
            <person name="Daum C."/>
            <person name="Ramamoorthy G.K."/>
            <person name="Gryganskyi A."/>
            <person name="Culley D."/>
            <person name="Magnuson J.K."/>
            <person name="James T.Y."/>
            <person name="O'Malley M.A."/>
            <person name="Stajich J.E."/>
            <person name="Spatafora J.W."/>
            <person name="Visel A."/>
            <person name="Grigoriev I.V."/>
        </authorList>
    </citation>
    <scope>NUCLEOTIDE SEQUENCE [LARGE SCALE GENOMIC DNA]</scope>
    <source>
        <strain evidence="12 13">NRRL 1336</strain>
    </source>
</reference>
<proteinExistence type="predicted"/>
<gene>
    <name evidence="12" type="ORF">BCR42DRAFT_410123</name>
</gene>
<evidence type="ECO:0000256" key="3">
    <source>
        <dbReference type="ARBA" id="ARBA00012243"/>
    </source>
</evidence>
<evidence type="ECO:0000256" key="1">
    <source>
        <dbReference type="ARBA" id="ARBA00001928"/>
    </source>
</evidence>
<evidence type="ECO:0000256" key="5">
    <source>
        <dbReference type="ARBA" id="ARBA00022793"/>
    </source>
</evidence>
<dbReference type="EMBL" id="MCGE01000007">
    <property type="protein sequence ID" value="ORZ19619.1"/>
    <property type="molecule type" value="Genomic_DNA"/>
</dbReference>
<dbReference type="Proteomes" id="UP000193560">
    <property type="component" value="Unassembled WGS sequence"/>
</dbReference>